<dbReference type="EMBL" id="CP070608">
    <property type="protein sequence ID" value="QSE96018.1"/>
    <property type="molecule type" value="Genomic_DNA"/>
</dbReference>
<dbReference type="InterPro" id="IPR005921">
    <property type="entry name" value="HutH"/>
</dbReference>
<evidence type="ECO:0000256" key="3">
    <source>
        <dbReference type="ARBA" id="ARBA00022808"/>
    </source>
</evidence>
<comment type="catalytic activity">
    <reaction evidence="5 8">
        <text>L-histidine = trans-urocanate + NH4(+)</text>
        <dbReference type="Rhea" id="RHEA:21232"/>
        <dbReference type="ChEBI" id="CHEBI:17771"/>
        <dbReference type="ChEBI" id="CHEBI:28938"/>
        <dbReference type="ChEBI" id="CHEBI:57595"/>
        <dbReference type="EC" id="4.3.1.3"/>
    </reaction>
</comment>
<proteinExistence type="inferred from homology"/>
<dbReference type="KEGG" id="fuv:JR347_10350"/>
<dbReference type="InterPro" id="IPR001106">
    <property type="entry name" value="Aromatic_Lyase"/>
</dbReference>
<dbReference type="GO" id="GO:0006548">
    <property type="term" value="P:L-histidine catabolic process"/>
    <property type="evidence" value="ECO:0007669"/>
    <property type="project" value="UniProtKB-UniRule"/>
</dbReference>
<comment type="pathway">
    <text evidence="1 8">Amino-acid degradation; L-histidine degradation into L-glutamate; N-formimidoyl-L-glutamate from L-histidine: step 1/3.</text>
</comment>
<dbReference type="FunFam" id="1.20.200.10:FF:000003">
    <property type="entry name" value="Histidine ammonia-lyase"/>
    <property type="match status" value="1"/>
</dbReference>
<sequence>MSTIHEISKNHLSLEDAFDICSNNKKIQLSESAVEAVVNCRKYLDNKIETSSSPVYGVNTGFGSLYNRNISKEDLTKLQENLVKSHACGTGAELPSELVKIMLLLKVQSLSYGNSGVQLSTIQRLIDFYNEGVYPVVYEMGSLGASGDLAPLAHLCLPLIDLGEVHYKGERFSGKEINKKFGWEPITFKAKEGLALLNGTQLMGAYGLYACIHSKRILSWANKIGALSIDAFDGRIEAFDQKVHAIRPQVGQNKVAEIIRNYLADSAIINQPKTHVQDPYSFRCIPQVHGASMDAIEYACNVFTNELNGVTDNPNIFPEEDEIISAGNFHGQPLALALDFLALAVAELGNISERRTYQLISGSRDLPNYLVANPGINSGLMIPQYTAASLVSQNKQYCTPASADSIVSSNGQEDHVSMGANAATKSYKVIQNLYAILAIELITASQALAFRRPLKSSEPLEKLVSNFRKKVTFIEEDRLMHTDIEAAKKFLFETNP</sequence>
<dbReference type="Pfam" id="PF00221">
    <property type="entry name" value="Lyase_aromatic"/>
    <property type="match status" value="1"/>
</dbReference>
<dbReference type="NCBIfam" id="NF006871">
    <property type="entry name" value="PRK09367.1"/>
    <property type="match status" value="1"/>
</dbReference>
<evidence type="ECO:0000256" key="7">
    <source>
        <dbReference type="RuleBase" id="RU003954"/>
    </source>
</evidence>
<evidence type="ECO:0000313" key="10">
    <source>
        <dbReference type="EMBL" id="QSE96018.1"/>
    </source>
</evidence>
<dbReference type="InterPro" id="IPR008948">
    <property type="entry name" value="L-Aspartase-like"/>
</dbReference>
<dbReference type="SUPFAM" id="SSF48557">
    <property type="entry name" value="L-aspartase-like"/>
    <property type="match status" value="1"/>
</dbReference>
<protein>
    <recommendedName>
        <fullName evidence="2 6">Histidine ammonia-lyase</fullName>
        <ecNumber evidence="2 6">4.3.1.3</ecNumber>
    </recommendedName>
</protein>
<dbReference type="Gene3D" id="1.20.200.10">
    <property type="entry name" value="Fumarase/aspartase (Central domain)"/>
    <property type="match status" value="1"/>
</dbReference>
<name>A0A974WIL0_9BACT</name>
<organism evidence="10 11">
    <name type="scientific">Fulvivirga lutea</name>
    <dbReference type="NCBI Taxonomy" id="2810512"/>
    <lineage>
        <taxon>Bacteria</taxon>
        <taxon>Pseudomonadati</taxon>
        <taxon>Bacteroidota</taxon>
        <taxon>Cytophagia</taxon>
        <taxon>Cytophagales</taxon>
        <taxon>Fulvivirgaceae</taxon>
        <taxon>Fulvivirga</taxon>
    </lineage>
</organism>
<comment type="subcellular location">
    <subcellularLocation>
        <location evidence="9">Cytoplasm</location>
    </subcellularLocation>
</comment>
<dbReference type="GO" id="GO:0004397">
    <property type="term" value="F:histidine ammonia-lyase activity"/>
    <property type="evidence" value="ECO:0007669"/>
    <property type="project" value="UniProtKB-UniRule"/>
</dbReference>
<dbReference type="InterPro" id="IPR024083">
    <property type="entry name" value="Fumarase/histidase_N"/>
</dbReference>
<dbReference type="EC" id="4.3.1.3" evidence="2 6"/>
<dbReference type="RefSeq" id="WP_205720531.1">
    <property type="nucleotide sequence ID" value="NZ_CP070608.1"/>
</dbReference>
<dbReference type="FunFam" id="1.10.275.10:FF:000005">
    <property type="entry name" value="Histidine ammonia-lyase"/>
    <property type="match status" value="1"/>
</dbReference>
<dbReference type="Proteomes" id="UP000662783">
    <property type="component" value="Chromosome"/>
</dbReference>
<dbReference type="NCBIfam" id="TIGR01225">
    <property type="entry name" value="hutH"/>
    <property type="match status" value="1"/>
</dbReference>
<evidence type="ECO:0000256" key="5">
    <source>
        <dbReference type="ARBA" id="ARBA00049269"/>
    </source>
</evidence>
<dbReference type="AlphaFoldDB" id="A0A974WIL0"/>
<keyword evidence="3 8" id="KW-0369">Histidine metabolism</keyword>
<keyword evidence="11" id="KW-1185">Reference proteome</keyword>
<reference evidence="10" key="1">
    <citation type="submission" date="2021-02" db="EMBL/GenBank/DDBJ databases">
        <title>Fulvivirga sp. S481 isolated from sea water.</title>
        <authorList>
            <person name="Bae S.S."/>
            <person name="Baek K."/>
        </authorList>
    </citation>
    <scope>NUCLEOTIDE SEQUENCE</scope>
    <source>
        <strain evidence="10">S481</strain>
    </source>
</reference>
<dbReference type="CDD" id="cd00332">
    <property type="entry name" value="PAL-HAL"/>
    <property type="match status" value="1"/>
</dbReference>
<evidence type="ECO:0000256" key="2">
    <source>
        <dbReference type="ARBA" id="ARBA00012994"/>
    </source>
</evidence>
<evidence type="ECO:0000256" key="1">
    <source>
        <dbReference type="ARBA" id="ARBA00005113"/>
    </source>
</evidence>
<keyword evidence="4 7" id="KW-0456">Lyase</keyword>
<evidence type="ECO:0000256" key="6">
    <source>
        <dbReference type="NCBIfam" id="TIGR01225"/>
    </source>
</evidence>
<evidence type="ECO:0000256" key="8">
    <source>
        <dbReference type="RuleBase" id="RU004479"/>
    </source>
</evidence>
<evidence type="ECO:0000256" key="9">
    <source>
        <dbReference type="RuleBase" id="RU004480"/>
    </source>
</evidence>
<dbReference type="Gene3D" id="1.10.275.10">
    <property type="entry name" value="Fumarase/aspartase (N-terminal domain)"/>
    <property type="match status" value="1"/>
</dbReference>
<dbReference type="PROSITE" id="PS00488">
    <property type="entry name" value="PAL_HISTIDASE"/>
    <property type="match status" value="1"/>
</dbReference>
<dbReference type="PANTHER" id="PTHR10362">
    <property type="entry name" value="HISTIDINE AMMONIA-LYASE"/>
    <property type="match status" value="1"/>
</dbReference>
<comment type="similarity">
    <text evidence="7">Belongs to the PAL/histidase family.</text>
</comment>
<dbReference type="GO" id="GO:0005737">
    <property type="term" value="C:cytoplasm"/>
    <property type="evidence" value="ECO:0007669"/>
    <property type="project" value="UniProtKB-SubCell"/>
</dbReference>
<accession>A0A974WIL0</accession>
<evidence type="ECO:0000313" key="11">
    <source>
        <dbReference type="Proteomes" id="UP000662783"/>
    </source>
</evidence>
<gene>
    <name evidence="10" type="primary">hutH</name>
    <name evidence="10" type="ORF">JR347_10350</name>
</gene>
<dbReference type="InterPro" id="IPR022313">
    <property type="entry name" value="Phe/His_NH3-lyase_AS"/>
</dbReference>
<evidence type="ECO:0000256" key="4">
    <source>
        <dbReference type="ARBA" id="ARBA00023239"/>
    </source>
</evidence>